<organism evidence="3 4">
    <name type="scientific">Elysia marginata</name>
    <dbReference type="NCBI Taxonomy" id="1093978"/>
    <lineage>
        <taxon>Eukaryota</taxon>
        <taxon>Metazoa</taxon>
        <taxon>Spiralia</taxon>
        <taxon>Lophotrochozoa</taxon>
        <taxon>Mollusca</taxon>
        <taxon>Gastropoda</taxon>
        <taxon>Heterobranchia</taxon>
        <taxon>Euthyneura</taxon>
        <taxon>Panpulmonata</taxon>
        <taxon>Sacoglossa</taxon>
        <taxon>Placobranchoidea</taxon>
        <taxon>Plakobranchidae</taxon>
        <taxon>Elysia</taxon>
    </lineage>
</organism>
<dbReference type="PANTHER" id="PTHR46725">
    <property type="entry name" value="COILED-COIL DOMAIN-CONTAINING PROTEIN 57"/>
    <property type="match status" value="1"/>
</dbReference>
<comment type="caution">
    <text evidence="3">The sequence shown here is derived from an EMBL/GenBank/DDBJ whole genome shotgun (WGS) entry which is preliminary data.</text>
</comment>
<dbReference type="EMBL" id="BMAT01009452">
    <property type="protein sequence ID" value="GFS06578.1"/>
    <property type="molecule type" value="Genomic_DNA"/>
</dbReference>
<feature type="coiled-coil region" evidence="1">
    <location>
        <begin position="59"/>
        <end position="118"/>
    </location>
</feature>
<feature type="region of interest" description="Disordered" evidence="2">
    <location>
        <begin position="15"/>
        <end position="34"/>
    </location>
</feature>
<evidence type="ECO:0000256" key="2">
    <source>
        <dbReference type="SAM" id="MobiDB-lite"/>
    </source>
</evidence>
<dbReference type="GO" id="GO:0007020">
    <property type="term" value="P:microtubule nucleation"/>
    <property type="evidence" value="ECO:0007669"/>
    <property type="project" value="TreeGrafter"/>
</dbReference>
<accession>A0AAV4IAI4</accession>
<dbReference type="GO" id="GO:0034451">
    <property type="term" value="C:centriolar satellite"/>
    <property type="evidence" value="ECO:0007669"/>
    <property type="project" value="TreeGrafter"/>
</dbReference>
<dbReference type="GO" id="GO:0060271">
    <property type="term" value="P:cilium assembly"/>
    <property type="evidence" value="ECO:0007669"/>
    <property type="project" value="TreeGrafter"/>
</dbReference>
<dbReference type="GO" id="GO:0005876">
    <property type="term" value="C:spindle microtubule"/>
    <property type="evidence" value="ECO:0007669"/>
    <property type="project" value="TreeGrafter"/>
</dbReference>
<keyword evidence="1" id="KW-0175">Coiled coil</keyword>
<reference evidence="3 4" key="1">
    <citation type="journal article" date="2021" name="Elife">
        <title>Chloroplast acquisition without the gene transfer in kleptoplastic sea slugs, Plakobranchus ocellatus.</title>
        <authorList>
            <person name="Maeda T."/>
            <person name="Takahashi S."/>
            <person name="Yoshida T."/>
            <person name="Shimamura S."/>
            <person name="Takaki Y."/>
            <person name="Nagai Y."/>
            <person name="Toyoda A."/>
            <person name="Suzuki Y."/>
            <person name="Arimoto A."/>
            <person name="Ishii H."/>
            <person name="Satoh N."/>
            <person name="Nishiyama T."/>
            <person name="Hasebe M."/>
            <person name="Maruyama T."/>
            <person name="Minagawa J."/>
            <person name="Obokata J."/>
            <person name="Shigenobu S."/>
        </authorList>
    </citation>
    <scope>NUCLEOTIDE SEQUENCE [LARGE SCALE GENOMIC DNA]</scope>
</reference>
<dbReference type="AlphaFoldDB" id="A0AAV4IAI4"/>
<feature type="compositionally biased region" description="Basic and acidic residues" evidence="2">
    <location>
        <begin position="136"/>
        <end position="153"/>
    </location>
</feature>
<dbReference type="GO" id="GO:0045931">
    <property type="term" value="P:positive regulation of mitotic cell cycle"/>
    <property type="evidence" value="ECO:0007669"/>
    <property type="project" value="TreeGrafter"/>
</dbReference>
<evidence type="ECO:0000313" key="3">
    <source>
        <dbReference type="EMBL" id="GFS06578.1"/>
    </source>
</evidence>
<evidence type="ECO:0000313" key="4">
    <source>
        <dbReference type="Proteomes" id="UP000762676"/>
    </source>
</evidence>
<gene>
    <name evidence="3" type="ORF">ElyMa_004709400</name>
</gene>
<protein>
    <submittedName>
        <fullName evidence="3">Coiled-coil domain-containing protein 57-like</fullName>
    </submittedName>
</protein>
<dbReference type="Proteomes" id="UP000762676">
    <property type="component" value="Unassembled WGS sequence"/>
</dbReference>
<evidence type="ECO:0000256" key="1">
    <source>
        <dbReference type="SAM" id="Coils"/>
    </source>
</evidence>
<dbReference type="PANTHER" id="PTHR46725:SF1">
    <property type="entry name" value="COILED-COIL DOMAIN-CONTAINING PROTEIN 57"/>
    <property type="match status" value="1"/>
</dbReference>
<feature type="region of interest" description="Disordered" evidence="2">
    <location>
        <begin position="127"/>
        <end position="153"/>
    </location>
</feature>
<proteinExistence type="predicted"/>
<dbReference type="GO" id="GO:0007099">
    <property type="term" value="P:centriole replication"/>
    <property type="evidence" value="ECO:0007669"/>
    <property type="project" value="TreeGrafter"/>
</dbReference>
<dbReference type="InterPro" id="IPR042481">
    <property type="entry name" value="CCDC57"/>
</dbReference>
<dbReference type="GO" id="GO:0005814">
    <property type="term" value="C:centriole"/>
    <property type="evidence" value="ECO:0007669"/>
    <property type="project" value="TreeGrafter"/>
</dbReference>
<name>A0AAV4IAI4_9GAST</name>
<keyword evidence="4" id="KW-1185">Reference proteome</keyword>
<sequence>MKAVKDSQIAELESKLLASESANQKMHEDFQRKYTEMDRSVREKEDLLERTKAGYLEKEQVLQAANQDLQSKLEDAQIKERQLTWSHQDTVKEKELRIERLQEEVQDVKERWDRHVAEISRSTVERDMEWGSAQEEQQRLKRELQQRKDDLDR</sequence>
<feature type="compositionally biased region" description="Basic and acidic residues" evidence="2">
    <location>
        <begin position="25"/>
        <end position="34"/>
    </location>
</feature>